<dbReference type="Proteomes" id="UP000186601">
    <property type="component" value="Unassembled WGS sequence"/>
</dbReference>
<evidence type="ECO:0000313" key="3">
    <source>
        <dbReference type="Proteomes" id="UP000186601"/>
    </source>
</evidence>
<evidence type="ECO:0000256" key="1">
    <source>
        <dbReference type="SAM" id="MobiDB-lite"/>
    </source>
</evidence>
<gene>
    <name evidence="2" type="ORF">PHLCEN_2v5655</name>
</gene>
<reference evidence="2 3" key="1">
    <citation type="submission" date="2018-02" db="EMBL/GenBank/DDBJ databases">
        <title>Genome sequence of the basidiomycete white-rot fungus Phlebia centrifuga.</title>
        <authorList>
            <person name="Granchi Z."/>
            <person name="Peng M."/>
            <person name="de Vries R.P."/>
            <person name="Hilden K."/>
            <person name="Makela M.R."/>
            <person name="Grigoriev I."/>
            <person name="Riley R."/>
        </authorList>
    </citation>
    <scope>NUCLEOTIDE SEQUENCE [LARGE SCALE GENOMIC DNA]</scope>
    <source>
        <strain evidence="2 3">FBCC195</strain>
    </source>
</reference>
<dbReference type="EMBL" id="MLYV02000555">
    <property type="protein sequence ID" value="PSR83648.1"/>
    <property type="molecule type" value="Genomic_DNA"/>
</dbReference>
<dbReference type="AlphaFoldDB" id="A0A2R6P1S9"/>
<feature type="region of interest" description="Disordered" evidence="1">
    <location>
        <begin position="24"/>
        <end position="58"/>
    </location>
</feature>
<feature type="compositionally biased region" description="Polar residues" evidence="1">
    <location>
        <begin position="27"/>
        <end position="43"/>
    </location>
</feature>
<keyword evidence="3" id="KW-1185">Reference proteome</keyword>
<evidence type="ECO:0000313" key="2">
    <source>
        <dbReference type="EMBL" id="PSR83648.1"/>
    </source>
</evidence>
<sequence length="58" mass="6517">MGEPLHFGSREDLQFEEIEMPNRAHDTGSNAHISRQHSVVTQRQEGEAIQEVTRGCAV</sequence>
<accession>A0A2R6P1S9</accession>
<comment type="caution">
    <text evidence="2">The sequence shown here is derived from an EMBL/GenBank/DDBJ whole genome shotgun (WGS) entry which is preliminary data.</text>
</comment>
<protein>
    <submittedName>
        <fullName evidence="2">Uncharacterized protein</fullName>
    </submittedName>
</protein>
<name>A0A2R6P1S9_9APHY</name>
<organism evidence="2 3">
    <name type="scientific">Hermanssonia centrifuga</name>
    <dbReference type="NCBI Taxonomy" id="98765"/>
    <lineage>
        <taxon>Eukaryota</taxon>
        <taxon>Fungi</taxon>
        <taxon>Dikarya</taxon>
        <taxon>Basidiomycota</taxon>
        <taxon>Agaricomycotina</taxon>
        <taxon>Agaricomycetes</taxon>
        <taxon>Polyporales</taxon>
        <taxon>Meruliaceae</taxon>
        <taxon>Hermanssonia</taxon>
    </lineage>
</organism>
<proteinExistence type="predicted"/>